<keyword evidence="3" id="KW-1185">Reference proteome</keyword>
<evidence type="ECO:0000256" key="1">
    <source>
        <dbReference type="SAM" id="MobiDB-lite"/>
    </source>
</evidence>
<reference evidence="2 3" key="1">
    <citation type="submission" date="2024-01" db="EMBL/GenBank/DDBJ databases">
        <title>A draft genome for the cacao thread blight pathogen Marasmiellus scandens.</title>
        <authorList>
            <person name="Baruah I.K."/>
            <person name="Leung J."/>
            <person name="Bukari Y."/>
            <person name="Amoako-Attah I."/>
            <person name="Meinhardt L.W."/>
            <person name="Bailey B.A."/>
            <person name="Cohen S.P."/>
        </authorList>
    </citation>
    <scope>NUCLEOTIDE SEQUENCE [LARGE SCALE GENOMIC DNA]</scope>
    <source>
        <strain evidence="2 3">GH-19</strain>
    </source>
</reference>
<feature type="compositionally biased region" description="Basic and acidic residues" evidence="1">
    <location>
        <begin position="130"/>
        <end position="141"/>
    </location>
</feature>
<proteinExistence type="predicted"/>
<organism evidence="2 3">
    <name type="scientific">Marasmiellus scandens</name>
    <dbReference type="NCBI Taxonomy" id="2682957"/>
    <lineage>
        <taxon>Eukaryota</taxon>
        <taxon>Fungi</taxon>
        <taxon>Dikarya</taxon>
        <taxon>Basidiomycota</taxon>
        <taxon>Agaricomycotina</taxon>
        <taxon>Agaricomycetes</taxon>
        <taxon>Agaricomycetidae</taxon>
        <taxon>Agaricales</taxon>
        <taxon>Marasmiineae</taxon>
        <taxon>Omphalotaceae</taxon>
        <taxon>Marasmiellus</taxon>
    </lineage>
</organism>
<evidence type="ECO:0000313" key="2">
    <source>
        <dbReference type="EMBL" id="KAK7439579.1"/>
    </source>
</evidence>
<dbReference type="EMBL" id="JBANRG010000072">
    <property type="protein sequence ID" value="KAK7439579.1"/>
    <property type="molecule type" value="Genomic_DNA"/>
</dbReference>
<sequence>MATPTLFKGEGDDNENAAVFLKQTKLQLNQLELSEPKMVLTFGDYLYPGSEAEEWYTEVMEGEDPPATWQQLVKKFEERWPRVIQVKKEPAEYVTELMAYKLEPEELLKKVEKGGVTMDTRQGSHRLERAGQTGKDLEKRITYPRCSQEPAENTSRKGRHKTQQLGVIHKGNRESGY</sequence>
<protein>
    <submittedName>
        <fullName evidence="2">Uncharacterized protein</fullName>
    </submittedName>
</protein>
<gene>
    <name evidence="2" type="ORF">VKT23_017506</name>
</gene>
<name>A0ABR1IU65_9AGAR</name>
<dbReference type="Proteomes" id="UP001498398">
    <property type="component" value="Unassembled WGS sequence"/>
</dbReference>
<evidence type="ECO:0000313" key="3">
    <source>
        <dbReference type="Proteomes" id="UP001498398"/>
    </source>
</evidence>
<feature type="region of interest" description="Disordered" evidence="1">
    <location>
        <begin position="130"/>
        <end position="177"/>
    </location>
</feature>
<comment type="caution">
    <text evidence="2">The sequence shown here is derived from an EMBL/GenBank/DDBJ whole genome shotgun (WGS) entry which is preliminary data.</text>
</comment>
<accession>A0ABR1IU65</accession>